<keyword evidence="3" id="KW-0050">Antiport</keyword>
<keyword evidence="6 10" id="KW-1133">Transmembrane helix</keyword>
<feature type="transmembrane region" description="Helical" evidence="10">
    <location>
        <begin position="464"/>
        <end position="482"/>
    </location>
</feature>
<dbReference type="EMBL" id="AXZF01000005">
    <property type="protein sequence ID" value="ERT69975.1"/>
    <property type="molecule type" value="Genomic_DNA"/>
</dbReference>
<keyword evidence="4" id="KW-1003">Cell membrane</keyword>
<comment type="caution">
    <text evidence="11">The sequence shown here is derived from an EMBL/GenBank/DDBJ whole genome shotgun (WGS) entry which is preliminary data.</text>
</comment>
<dbReference type="Proteomes" id="UP000017081">
    <property type="component" value="Unassembled WGS sequence"/>
</dbReference>
<comment type="subcellular location">
    <subcellularLocation>
        <location evidence="1">Cell membrane</location>
        <topology evidence="1">Multi-pass membrane protein</topology>
    </subcellularLocation>
</comment>
<gene>
    <name evidence="11" type="ORF">HMPREF0202_00178</name>
</gene>
<evidence type="ECO:0000256" key="8">
    <source>
        <dbReference type="ARBA" id="ARBA00023136"/>
    </source>
</evidence>
<feature type="transmembrane region" description="Helical" evidence="10">
    <location>
        <begin position="99"/>
        <end position="123"/>
    </location>
</feature>
<feature type="transmembrane region" description="Helical" evidence="10">
    <location>
        <begin position="329"/>
        <end position="347"/>
    </location>
</feature>
<keyword evidence="8 10" id="KW-0472">Membrane</keyword>
<keyword evidence="12" id="KW-1185">Reference proteome</keyword>
<evidence type="ECO:0000256" key="4">
    <source>
        <dbReference type="ARBA" id="ARBA00022475"/>
    </source>
</evidence>
<dbReference type="Pfam" id="PF01554">
    <property type="entry name" value="MatE"/>
    <property type="match status" value="2"/>
</dbReference>
<dbReference type="eggNOG" id="COG0534">
    <property type="taxonomic scope" value="Bacteria"/>
</dbReference>
<protein>
    <recommendedName>
        <fullName evidence="9">Multidrug-efflux transporter</fullName>
    </recommendedName>
</protein>
<dbReference type="InterPro" id="IPR050222">
    <property type="entry name" value="MATE_MdtK"/>
</dbReference>
<dbReference type="PANTHER" id="PTHR43298:SF2">
    <property type="entry name" value="FMN_FAD EXPORTER YEEO-RELATED"/>
    <property type="match status" value="1"/>
</dbReference>
<accession>U7VEM0</accession>
<feature type="transmembrane region" description="Helical" evidence="10">
    <location>
        <begin position="239"/>
        <end position="264"/>
    </location>
</feature>
<dbReference type="InterPro" id="IPR048279">
    <property type="entry name" value="MdtK-like"/>
</dbReference>
<dbReference type="GO" id="GO:0015297">
    <property type="term" value="F:antiporter activity"/>
    <property type="evidence" value="ECO:0007669"/>
    <property type="project" value="UniProtKB-KW"/>
</dbReference>
<dbReference type="InterPro" id="IPR002528">
    <property type="entry name" value="MATE_fam"/>
</dbReference>
<dbReference type="STRING" id="1319815.HMPREF0202_00178"/>
<dbReference type="HOGENOM" id="CLU_012893_5_1_0"/>
<proteinExistence type="predicted"/>
<evidence type="ECO:0000256" key="7">
    <source>
        <dbReference type="ARBA" id="ARBA00023065"/>
    </source>
</evidence>
<keyword evidence="2" id="KW-0813">Transport</keyword>
<dbReference type="GO" id="GO:0042910">
    <property type="term" value="F:xenobiotic transmembrane transporter activity"/>
    <property type="evidence" value="ECO:0007669"/>
    <property type="project" value="InterPro"/>
</dbReference>
<dbReference type="GO" id="GO:0005886">
    <property type="term" value="C:plasma membrane"/>
    <property type="evidence" value="ECO:0007669"/>
    <property type="project" value="UniProtKB-SubCell"/>
</dbReference>
<sequence length="495" mass="54727">MKKIIKNLKKRLKVKLKRKNKIQYKRADGQLITHLLFNLQKECRMFQKFKFEKSFIKMLMALAIPIILQSLITASLNLLDNIMVGKLGESEIAAVGLSNQFYMIFFYSVAGVGMGASIFMSQLWGKKDVKKIHEFLDLSLLISLGVSIFFAAIALIFPADIIHIFLNDPTVTSLGVSYLRIVAVSYILSSITLAYSMALRSTAQTKLPMYGSIVGIAFNGLLNYLFIFGKFGAPKMGVAGAALGTTISRTMELGFLLFMIYNYNNVIATKFHGLKELSIKKLKEFFKIASPVIFNDIMWILGISTYSIAYAKLGVNATATMQIAITVNNMFNIFGIGIGAASAIIIGNKIGAGLKDEAYSLSIKISQFGVLLGVAIGIIFYFISPLFVGVFKITPETAKNVITVLKIMAFFIPARFYAIIQVIGTLRGGGDVVYAIATEMIGIWIIGIPMAFAAIHFIPGLSITTLYFIICLEELVKCVITYPRVMSYKWIRSLV</sequence>
<dbReference type="PATRIC" id="fig|1319815.3.peg.172"/>
<feature type="transmembrane region" description="Helical" evidence="10">
    <location>
        <begin position="55"/>
        <end position="79"/>
    </location>
</feature>
<feature type="transmembrane region" description="Helical" evidence="10">
    <location>
        <begin position="135"/>
        <end position="157"/>
    </location>
</feature>
<evidence type="ECO:0000256" key="10">
    <source>
        <dbReference type="SAM" id="Phobius"/>
    </source>
</evidence>
<evidence type="ECO:0000256" key="1">
    <source>
        <dbReference type="ARBA" id="ARBA00004651"/>
    </source>
</evidence>
<reference evidence="11 12" key="1">
    <citation type="submission" date="2013-08" db="EMBL/GenBank/DDBJ databases">
        <authorList>
            <person name="Weinstock G."/>
            <person name="Sodergren E."/>
            <person name="Wylie T."/>
            <person name="Fulton L."/>
            <person name="Fulton R."/>
            <person name="Fronick C."/>
            <person name="O'Laughlin M."/>
            <person name="Godfrey J."/>
            <person name="Miner T."/>
            <person name="Herter B."/>
            <person name="Appelbaum E."/>
            <person name="Cordes M."/>
            <person name="Lek S."/>
            <person name="Wollam A."/>
            <person name="Pepin K.H."/>
            <person name="Palsikar V.B."/>
            <person name="Mitreva M."/>
            <person name="Wilson R.K."/>
        </authorList>
    </citation>
    <scope>NUCLEOTIDE SEQUENCE [LARGE SCALE GENOMIC DNA]</scope>
    <source>
        <strain evidence="11 12">ATCC BAA-474</strain>
    </source>
</reference>
<evidence type="ECO:0000256" key="2">
    <source>
        <dbReference type="ARBA" id="ARBA00022448"/>
    </source>
</evidence>
<dbReference type="AlphaFoldDB" id="U7VEM0"/>
<evidence type="ECO:0000256" key="9">
    <source>
        <dbReference type="ARBA" id="ARBA00031636"/>
    </source>
</evidence>
<dbReference type="PIRSF" id="PIRSF006603">
    <property type="entry name" value="DinF"/>
    <property type="match status" value="1"/>
</dbReference>
<name>U7VEM0_9FUSO</name>
<evidence type="ECO:0000256" key="5">
    <source>
        <dbReference type="ARBA" id="ARBA00022692"/>
    </source>
</evidence>
<keyword evidence="5 10" id="KW-0812">Transmembrane</keyword>
<feature type="transmembrane region" description="Helical" evidence="10">
    <location>
        <begin position="285"/>
        <end position="309"/>
    </location>
</feature>
<feature type="transmembrane region" description="Helical" evidence="10">
    <location>
        <begin position="207"/>
        <end position="227"/>
    </location>
</feature>
<evidence type="ECO:0000256" key="3">
    <source>
        <dbReference type="ARBA" id="ARBA00022449"/>
    </source>
</evidence>
<organism evidence="11 12">
    <name type="scientific">Cetobacterium somerae ATCC BAA-474</name>
    <dbReference type="NCBI Taxonomy" id="1319815"/>
    <lineage>
        <taxon>Bacteria</taxon>
        <taxon>Fusobacteriati</taxon>
        <taxon>Fusobacteriota</taxon>
        <taxon>Fusobacteriia</taxon>
        <taxon>Fusobacteriales</taxon>
        <taxon>Fusobacteriaceae</taxon>
        <taxon>Cetobacterium</taxon>
    </lineage>
</organism>
<evidence type="ECO:0000313" key="12">
    <source>
        <dbReference type="Proteomes" id="UP000017081"/>
    </source>
</evidence>
<feature type="transmembrane region" description="Helical" evidence="10">
    <location>
        <begin position="400"/>
        <end position="420"/>
    </location>
</feature>
<feature type="transmembrane region" description="Helical" evidence="10">
    <location>
        <begin position="368"/>
        <end position="388"/>
    </location>
</feature>
<dbReference type="NCBIfam" id="TIGR00797">
    <property type="entry name" value="matE"/>
    <property type="match status" value="1"/>
</dbReference>
<dbReference type="GO" id="GO:0006811">
    <property type="term" value="P:monoatomic ion transport"/>
    <property type="evidence" value="ECO:0007669"/>
    <property type="project" value="UniProtKB-KW"/>
</dbReference>
<feature type="transmembrane region" description="Helical" evidence="10">
    <location>
        <begin position="177"/>
        <end position="195"/>
    </location>
</feature>
<dbReference type="PANTHER" id="PTHR43298">
    <property type="entry name" value="MULTIDRUG RESISTANCE PROTEIN NORM-RELATED"/>
    <property type="match status" value="1"/>
</dbReference>
<evidence type="ECO:0000313" key="11">
    <source>
        <dbReference type="EMBL" id="ERT69975.1"/>
    </source>
</evidence>
<feature type="transmembrane region" description="Helical" evidence="10">
    <location>
        <begin position="432"/>
        <end position="458"/>
    </location>
</feature>
<evidence type="ECO:0000256" key="6">
    <source>
        <dbReference type="ARBA" id="ARBA00022989"/>
    </source>
</evidence>
<dbReference type="CDD" id="cd13134">
    <property type="entry name" value="MATE_like_8"/>
    <property type="match status" value="1"/>
</dbReference>
<keyword evidence="7" id="KW-0406">Ion transport</keyword>